<dbReference type="Proteomes" id="UP001515480">
    <property type="component" value="Unassembled WGS sequence"/>
</dbReference>
<name>A0AB34JYL3_PRYPA</name>
<evidence type="ECO:0000313" key="3">
    <source>
        <dbReference type="Proteomes" id="UP001515480"/>
    </source>
</evidence>
<evidence type="ECO:0000313" key="2">
    <source>
        <dbReference type="EMBL" id="KAL1525339.1"/>
    </source>
</evidence>
<keyword evidence="3" id="KW-1185">Reference proteome</keyword>
<evidence type="ECO:0000259" key="1">
    <source>
        <dbReference type="PROSITE" id="PS00028"/>
    </source>
</evidence>
<dbReference type="EMBL" id="JBGBPQ010000004">
    <property type="protein sequence ID" value="KAL1525339.1"/>
    <property type="molecule type" value="Genomic_DNA"/>
</dbReference>
<accession>A0AB34JYL3</accession>
<sequence length="413" mass="46436">MVFLRCLAPRCECTFKSGKGLAQHWSARHAWELGNLRSYRDQLQTSEQSQGVIVDEEGGSSCEDSAAEEELVLEQQASVRTDMLRNYVGHMDKMKFQFFQTDAEVQRAKEMTQCVVADIRRAVINALQALAPASVLEEMLGPIMSAIDEVHTVKREAAFRRREERVGGLPRLKVYPRELCVRDKLTSAATSRRARKRGYNDVAVAYETKLEEVIEREIAYDPQLLEEILLSDMEWTRRNTLRQDLRDESHSFQDVCDGAVWAEHPYLGDPKYQGPPRLAFLGYCDDVDIPNPIGPHAGDHKLFLSYLVLLNKAPGNRMRLASVILASVCLAADAKLAGPAELISGPVDESADSTSIGANFRRRPTAGTLVPGRLMVPAYGRHLGDWAPHGAPFPPRCRRRQIIRNKYVFWSSV</sequence>
<dbReference type="AlphaFoldDB" id="A0AB34JYL3"/>
<gene>
    <name evidence="2" type="ORF">AB1Y20_020199</name>
</gene>
<feature type="domain" description="C2H2-type" evidence="1">
    <location>
        <begin position="6"/>
        <end position="29"/>
    </location>
</feature>
<proteinExistence type="predicted"/>
<organism evidence="2 3">
    <name type="scientific">Prymnesium parvum</name>
    <name type="common">Toxic golden alga</name>
    <dbReference type="NCBI Taxonomy" id="97485"/>
    <lineage>
        <taxon>Eukaryota</taxon>
        <taxon>Haptista</taxon>
        <taxon>Haptophyta</taxon>
        <taxon>Prymnesiophyceae</taxon>
        <taxon>Prymnesiales</taxon>
        <taxon>Prymnesiaceae</taxon>
        <taxon>Prymnesium</taxon>
    </lineage>
</organism>
<dbReference type="PROSITE" id="PS00028">
    <property type="entry name" value="ZINC_FINGER_C2H2_1"/>
    <property type="match status" value="1"/>
</dbReference>
<dbReference type="InterPro" id="IPR013087">
    <property type="entry name" value="Znf_C2H2_type"/>
</dbReference>
<comment type="caution">
    <text evidence="2">The sequence shown here is derived from an EMBL/GenBank/DDBJ whole genome shotgun (WGS) entry which is preliminary data.</text>
</comment>
<protein>
    <recommendedName>
        <fullName evidence="1">C2H2-type domain-containing protein</fullName>
    </recommendedName>
</protein>
<reference evidence="2 3" key="1">
    <citation type="journal article" date="2024" name="Science">
        <title>Giant polyketide synthase enzymes in the biosynthesis of giant marine polyether toxins.</title>
        <authorList>
            <person name="Fallon T.R."/>
            <person name="Shende V.V."/>
            <person name="Wierzbicki I.H."/>
            <person name="Pendleton A.L."/>
            <person name="Watervoot N.F."/>
            <person name="Auber R.P."/>
            <person name="Gonzalez D.J."/>
            <person name="Wisecaver J.H."/>
            <person name="Moore B.S."/>
        </authorList>
    </citation>
    <scope>NUCLEOTIDE SEQUENCE [LARGE SCALE GENOMIC DNA]</scope>
    <source>
        <strain evidence="2 3">12B1</strain>
    </source>
</reference>